<dbReference type="EMBL" id="GG666468">
    <property type="protein sequence ID" value="EEN67965.1"/>
    <property type="molecule type" value="Genomic_DNA"/>
</dbReference>
<dbReference type="eggNOG" id="KOG2619">
    <property type="taxonomic scope" value="Eukaryota"/>
</dbReference>
<comment type="pathway">
    <text evidence="2">Protein modification; protein glycosylation.</text>
</comment>
<keyword evidence="6 11" id="KW-0812">Transmembrane</keyword>
<feature type="domain" description="Fucosyltransferase C-terminal" evidence="12">
    <location>
        <begin position="244"/>
        <end position="426"/>
    </location>
</feature>
<gene>
    <name evidence="14" type="ORF">BRAFLDRAFT_91840</name>
</gene>
<evidence type="ECO:0000256" key="4">
    <source>
        <dbReference type="ARBA" id="ARBA00022676"/>
    </source>
</evidence>
<keyword evidence="7" id="KW-0735">Signal-anchor</keyword>
<evidence type="ECO:0000256" key="1">
    <source>
        <dbReference type="ARBA" id="ARBA00004167"/>
    </source>
</evidence>
<protein>
    <recommendedName>
        <fullName evidence="11">Fucosyltransferase</fullName>
        <ecNumber evidence="11">2.4.1.-</ecNumber>
    </recommendedName>
</protein>
<dbReference type="EC" id="2.4.1.-" evidence="11"/>
<evidence type="ECO:0000259" key="12">
    <source>
        <dbReference type="Pfam" id="PF00852"/>
    </source>
</evidence>
<organism>
    <name type="scientific">Branchiostoma floridae</name>
    <name type="common">Florida lancelet</name>
    <name type="synonym">Amphioxus</name>
    <dbReference type="NCBI Taxonomy" id="7739"/>
    <lineage>
        <taxon>Eukaryota</taxon>
        <taxon>Metazoa</taxon>
        <taxon>Chordata</taxon>
        <taxon>Cephalochordata</taxon>
        <taxon>Leptocardii</taxon>
        <taxon>Amphioxiformes</taxon>
        <taxon>Branchiostomatidae</taxon>
        <taxon>Branchiostoma</taxon>
    </lineage>
</organism>
<keyword evidence="9 11" id="KW-0472">Membrane</keyword>
<keyword evidence="11" id="KW-0333">Golgi apparatus</keyword>
<dbReference type="GO" id="GO:0008417">
    <property type="term" value="F:fucosyltransferase activity"/>
    <property type="evidence" value="ECO:0007669"/>
    <property type="project" value="InterPro"/>
</dbReference>
<evidence type="ECO:0000256" key="2">
    <source>
        <dbReference type="ARBA" id="ARBA00004922"/>
    </source>
</evidence>
<dbReference type="Pfam" id="PF17039">
    <property type="entry name" value="Glyco_tran_10_N"/>
    <property type="match status" value="1"/>
</dbReference>
<evidence type="ECO:0000256" key="7">
    <source>
        <dbReference type="ARBA" id="ARBA00022968"/>
    </source>
</evidence>
<dbReference type="InterPro" id="IPR038577">
    <property type="entry name" value="GT10-like_C_sf"/>
</dbReference>
<dbReference type="Gene3D" id="3.40.50.11660">
    <property type="entry name" value="Glycosyl transferase family 10, C-terminal domain"/>
    <property type="match status" value="1"/>
</dbReference>
<dbReference type="InParanoid" id="C3XV39"/>
<evidence type="ECO:0000256" key="11">
    <source>
        <dbReference type="RuleBase" id="RU003832"/>
    </source>
</evidence>
<feature type="transmembrane region" description="Helical" evidence="11">
    <location>
        <begin position="21"/>
        <end position="40"/>
    </location>
</feature>
<evidence type="ECO:0000256" key="3">
    <source>
        <dbReference type="ARBA" id="ARBA00008919"/>
    </source>
</evidence>
<dbReference type="InterPro" id="IPR055270">
    <property type="entry name" value="Glyco_tran_10_C"/>
</dbReference>
<dbReference type="Pfam" id="PF00852">
    <property type="entry name" value="Glyco_transf_10"/>
    <property type="match status" value="1"/>
</dbReference>
<evidence type="ECO:0000259" key="13">
    <source>
        <dbReference type="Pfam" id="PF17039"/>
    </source>
</evidence>
<evidence type="ECO:0000256" key="8">
    <source>
        <dbReference type="ARBA" id="ARBA00022989"/>
    </source>
</evidence>
<evidence type="ECO:0000256" key="10">
    <source>
        <dbReference type="ARBA" id="ARBA00023180"/>
    </source>
</evidence>
<feature type="domain" description="Fucosyltransferase N-terminal" evidence="13">
    <location>
        <begin position="106"/>
        <end position="222"/>
    </location>
</feature>
<reference evidence="14" key="1">
    <citation type="journal article" date="2008" name="Nature">
        <title>The amphioxus genome and the evolution of the chordate karyotype.</title>
        <authorList>
            <consortium name="US DOE Joint Genome Institute (JGI-PGF)"/>
            <person name="Putnam N.H."/>
            <person name="Butts T."/>
            <person name="Ferrier D.E.K."/>
            <person name="Furlong R.F."/>
            <person name="Hellsten U."/>
            <person name="Kawashima T."/>
            <person name="Robinson-Rechavi M."/>
            <person name="Shoguchi E."/>
            <person name="Terry A."/>
            <person name="Yu J.-K."/>
            <person name="Benito-Gutierrez E.L."/>
            <person name="Dubchak I."/>
            <person name="Garcia-Fernandez J."/>
            <person name="Gibson-Brown J.J."/>
            <person name="Grigoriev I.V."/>
            <person name="Horton A.C."/>
            <person name="de Jong P.J."/>
            <person name="Jurka J."/>
            <person name="Kapitonov V.V."/>
            <person name="Kohara Y."/>
            <person name="Kuroki Y."/>
            <person name="Lindquist E."/>
            <person name="Lucas S."/>
            <person name="Osoegawa K."/>
            <person name="Pennacchio L.A."/>
            <person name="Salamov A.A."/>
            <person name="Satou Y."/>
            <person name="Sauka-Spengler T."/>
            <person name="Schmutz J."/>
            <person name="Shin-I T."/>
            <person name="Toyoda A."/>
            <person name="Bronner-Fraser M."/>
            <person name="Fujiyama A."/>
            <person name="Holland L.Z."/>
            <person name="Holland P.W.H."/>
            <person name="Satoh N."/>
            <person name="Rokhsar D.S."/>
        </authorList>
    </citation>
    <scope>NUCLEOTIDE SEQUENCE [LARGE SCALE GENOMIC DNA]</scope>
    <source>
        <strain evidence="14">S238N-H82</strain>
        <tissue evidence="14">Testes</tissue>
    </source>
</reference>
<dbReference type="PANTHER" id="PTHR11929">
    <property type="entry name" value="ALPHA- 1,3 -FUCOSYLTRANSFERASE"/>
    <property type="match status" value="1"/>
</dbReference>
<dbReference type="PANTHER" id="PTHR11929:SF145">
    <property type="entry name" value="ALPHA-(1,3)-FUCOSYLTRANSFERASE FUT-1"/>
    <property type="match status" value="1"/>
</dbReference>
<sequence>MELKHESLKLKICDRLLKLCFFVYIAFMAYSYVLTMPVSLNRLVGYNRTEVSQDGVENVYLIQRSALPRYDNFVPFDDSVNNQSARAYKTWNAEASNLSLQKKEDNNKKIIIWTATERWPTPDAVPCRSMSQCEFIKITTKKKRRKMKTADADAIIFRGVLDIPGVYKKKHFPKTRPEHQIWIYFPYEPPTITRGWDLASYSGVFNWTMSYRNDSDILAPWGHITPLYKTLAENPPPTNKDYAQEKSKLVIWYVTYCYKYLDRFSYAAELMQHIQVDVFGKCGNVSGSCKKDRQDLSCLRDHIRPYKFYLAFENFRCVEYITEKFWHNSLDYDVVPVVLGAPKGDYERVAPPNSFIHVDDFGSPEALANYLKYLDQNDDEYNRYFAWKTAPPKNLPDYESRFCEVCKKLLQVSRTERKVYTDLDRWWRGENYEFCQPVVWVDKHDAPRNAAHSPFFVSLRTDITITSKRP</sequence>
<proteinExistence type="inferred from homology"/>
<dbReference type="STRING" id="7739.C3XV39"/>
<evidence type="ECO:0000313" key="14">
    <source>
        <dbReference type="EMBL" id="EEN67965.1"/>
    </source>
</evidence>
<keyword evidence="10" id="KW-0325">Glycoprotein</keyword>
<evidence type="ECO:0000256" key="6">
    <source>
        <dbReference type="ARBA" id="ARBA00022692"/>
    </source>
</evidence>
<evidence type="ECO:0000256" key="5">
    <source>
        <dbReference type="ARBA" id="ARBA00022679"/>
    </source>
</evidence>
<keyword evidence="5 11" id="KW-0808">Transferase</keyword>
<comment type="similarity">
    <text evidence="3 11">Belongs to the glycosyltransferase 10 family.</text>
</comment>
<dbReference type="GO" id="GO:0032580">
    <property type="term" value="C:Golgi cisterna membrane"/>
    <property type="evidence" value="ECO:0007669"/>
    <property type="project" value="UniProtKB-SubCell"/>
</dbReference>
<keyword evidence="4 11" id="KW-0328">Glycosyltransferase</keyword>
<accession>C3XV39</accession>
<name>C3XV39_BRAFL</name>
<dbReference type="SUPFAM" id="SSF53756">
    <property type="entry name" value="UDP-Glycosyltransferase/glycogen phosphorylase"/>
    <property type="match status" value="1"/>
</dbReference>
<dbReference type="InterPro" id="IPR031481">
    <property type="entry name" value="Glyco_tran_10_N"/>
</dbReference>
<dbReference type="FunFam" id="3.40.50.11660:FF:000004">
    <property type="entry name" value="Glycoprotein 3-alpha-L-fucosyltransferase A"/>
    <property type="match status" value="1"/>
</dbReference>
<comment type="subcellular location">
    <subcellularLocation>
        <location evidence="11">Golgi apparatus</location>
        <location evidence="11">Golgi stack membrane</location>
        <topology evidence="11">Single-pass type II membrane protein</topology>
    </subcellularLocation>
    <subcellularLocation>
        <location evidence="1">Membrane</location>
        <topology evidence="1">Single-pass membrane protein</topology>
    </subcellularLocation>
</comment>
<dbReference type="FunCoup" id="C3XV39">
    <property type="interactions" value="5"/>
</dbReference>
<dbReference type="InterPro" id="IPR001503">
    <property type="entry name" value="Glyco_trans_10"/>
</dbReference>
<dbReference type="AlphaFoldDB" id="C3XV39"/>
<keyword evidence="8 11" id="KW-1133">Transmembrane helix</keyword>
<dbReference type="UniPathway" id="UPA00378"/>
<evidence type="ECO:0000256" key="9">
    <source>
        <dbReference type="ARBA" id="ARBA00023136"/>
    </source>
</evidence>